<dbReference type="Pfam" id="PF04445">
    <property type="entry name" value="SAM_MT"/>
    <property type="match status" value="1"/>
</dbReference>
<feature type="binding site" evidence="1">
    <location>
        <position position="179"/>
    </location>
    <ligand>
        <name>S-adenosyl-L-methionine</name>
        <dbReference type="ChEBI" id="CHEBI:59789"/>
    </ligand>
</feature>
<dbReference type="InterPro" id="IPR029063">
    <property type="entry name" value="SAM-dependent_MTases_sf"/>
</dbReference>
<dbReference type="Gene3D" id="3.40.50.150">
    <property type="entry name" value="Vaccinia Virus protein VP39"/>
    <property type="match status" value="1"/>
</dbReference>
<dbReference type="InterPro" id="IPR007536">
    <property type="entry name" value="16SrRNA_methylTrfase_J"/>
</dbReference>
<dbReference type="Proteomes" id="UP001054820">
    <property type="component" value="Chromosome"/>
</dbReference>
<name>A0ABM7MEP6_9GAMM</name>
<comment type="subcellular location">
    <subcellularLocation>
        <location evidence="1">Cytoplasm</location>
    </subcellularLocation>
</comment>
<comment type="catalytic activity">
    <reaction evidence="1">
        <text>guanosine(1516) in 16S rRNA + S-adenosyl-L-methionine = N(2)-methylguanosine(1516) in 16S rRNA + S-adenosyl-L-homocysteine + H(+)</text>
        <dbReference type="Rhea" id="RHEA:43220"/>
        <dbReference type="Rhea" id="RHEA-COMP:10412"/>
        <dbReference type="Rhea" id="RHEA-COMP:10413"/>
        <dbReference type="ChEBI" id="CHEBI:15378"/>
        <dbReference type="ChEBI" id="CHEBI:57856"/>
        <dbReference type="ChEBI" id="CHEBI:59789"/>
        <dbReference type="ChEBI" id="CHEBI:74269"/>
        <dbReference type="ChEBI" id="CHEBI:74481"/>
        <dbReference type="EC" id="2.1.1.242"/>
    </reaction>
</comment>
<dbReference type="HAMAP" id="MF_01523">
    <property type="entry name" value="16SrRNA_methyltr_J"/>
    <property type="match status" value="1"/>
</dbReference>
<keyword evidence="1" id="KW-0949">S-adenosyl-L-methionine</keyword>
<keyword evidence="3" id="KW-1185">Reference proteome</keyword>
<evidence type="ECO:0000313" key="3">
    <source>
        <dbReference type="Proteomes" id="UP001054820"/>
    </source>
</evidence>
<gene>
    <name evidence="1 2" type="primary">rsmJ</name>
    <name evidence="2" type="ORF">THMIRHAM_16670</name>
</gene>
<dbReference type="PANTHER" id="PTHR36112:SF1">
    <property type="entry name" value="RIBOSOMAL RNA SMALL SUBUNIT METHYLTRANSFERASE J"/>
    <property type="match status" value="1"/>
</dbReference>
<protein>
    <recommendedName>
        <fullName evidence="1">Ribosomal RNA small subunit methyltransferase J</fullName>
        <ecNumber evidence="1">2.1.1.242</ecNumber>
    </recommendedName>
    <alternativeName>
        <fullName evidence="1">16S rRNA m2G1516 methyltransferase</fullName>
    </alternativeName>
    <alternativeName>
        <fullName evidence="1">rRNA (guanine-N(2)-)-methyltransferase</fullName>
    </alternativeName>
</protein>
<dbReference type="RefSeq" id="WP_237261344.1">
    <property type="nucleotide sequence ID" value="NZ_AP024202.1"/>
</dbReference>
<keyword evidence="1" id="KW-0963">Cytoplasm</keyword>
<reference evidence="2" key="1">
    <citation type="journal article" date="2022" name="Arch. Microbiol.">
        <title>Thiomicrorhabdus immobilis sp. nov., a mesophilic sulfur-oxidizing bacterium isolated from sediment of a brackish lake in northern Japan.</title>
        <authorList>
            <person name="Kojima H."/>
            <person name="Mochizuki J."/>
            <person name="Kanda M."/>
            <person name="Watanabe T."/>
            <person name="Fukui M."/>
        </authorList>
    </citation>
    <scope>NUCLEOTIDE SEQUENCE</scope>
    <source>
        <strain evidence="2">Am19</strain>
    </source>
</reference>
<dbReference type="PANTHER" id="PTHR36112">
    <property type="entry name" value="RIBOSOMAL RNA SMALL SUBUNIT METHYLTRANSFERASE J"/>
    <property type="match status" value="1"/>
</dbReference>
<keyword evidence="1" id="KW-0808">Transferase</keyword>
<comment type="caution">
    <text evidence="1">Lacks conserved residue(s) required for the propagation of feature annotation.</text>
</comment>
<dbReference type="CDD" id="cd02440">
    <property type="entry name" value="AdoMet_MTases"/>
    <property type="match status" value="1"/>
</dbReference>
<feature type="binding site" evidence="1">
    <location>
        <begin position="121"/>
        <end position="122"/>
    </location>
    <ligand>
        <name>S-adenosyl-L-methionine</name>
        <dbReference type="ChEBI" id="CHEBI:59789"/>
    </ligand>
</feature>
<proteinExistence type="inferred from homology"/>
<evidence type="ECO:0000256" key="1">
    <source>
        <dbReference type="HAMAP-Rule" id="MF_01523"/>
    </source>
</evidence>
<dbReference type="EC" id="2.1.1.242" evidence="1"/>
<comment type="similarity">
    <text evidence="1">Belongs to the methyltransferase superfamily. RsmJ family.</text>
</comment>
<dbReference type="GO" id="GO:0008168">
    <property type="term" value="F:methyltransferase activity"/>
    <property type="evidence" value="ECO:0007669"/>
    <property type="project" value="UniProtKB-KW"/>
</dbReference>
<accession>A0ABM7MEP6</accession>
<keyword evidence="1" id="KW-0698">rRNA processing</keyword>
<dbReference type="GO" id="GO:0032259">
    <property type="term" value="P:methylation"/>
    <property type="evidence" value="ECO:0007669"/>
    <property type="project" value="UniProtKB-KW"/>
</dbReference>
<comment type="function">
    <text evidence="1">Specifically methylates the guanosine in position 1516 of 16S rRNA.</text>
</comment>
<organism evidence="2 3">
    <name type="scientific">Thiomicrorhabdus immobilis</name>
    <dbReference type="NCBI Taxonomy" id="2791037"/>
    <lineage>
        <taxon>Bacteria</taxon>
        <taxon>Pseudomonadati</taxon>
        <taxon>Pseudomonadota</taxon>
        <taxon>Gammaproteobacteria</taxon>
        <taxon>Thiotrichales</taxon>
        <taxon>Piscirickettsiaceae</taxon>
        <taxon>Thiomicrorhabdus</taxon>
    </lineage>
</organism>
<keyword evidence="1 2" id="KW-0489">Methyltransferase</keyword>
<sequence>MTNLACIANTYPDKASALSRQLGLSICKTSEIEQWLDWVSDKKDSELKLALCSKTQGPVFVDFLAGKKAHRRQFGGGKGQPLVRAMGQLENALPTIIDATAGMGGDSYVLASLGFKVTMIERSPIVASLLEDALNRAQAHKSELPQELKESIEKLSLINADSARYLLDFQPEIDVIYMDPMYPEKKKKAAAKKEMQALQHLVGPDLDSEKLLEAALKTARYRVVVKRPKGADPVVCRHNNIQPTAQISSPNTRYDIYVIKALTASGQL</sequence>
<evidence type="ECO:0000313" key="2">
    <source>
        <dbReference type="EMBL" id="BCN93882.1"/>
    </source>
</evidence>
<dbReference type="SUPFAM" id="SSF53335">
    <property type="entry name" value="S-adenosyl-L-methionine-dependent methyltransferases"/>
    <property type="match status" value="1"/>
</dbReference>
<dbReference type="EMBL" id="AP024202">
    <property type="protein sequence ID" value="BCN93882.1"/>
    <property type="molecule type" value="Genomic_DNA"/>
</dbReference>